<evidence type="ECO:0000313" key="2">
    <source>
        <dbReference type="EMBL" id="GFR40919.1"/>
    </source>
</evidence>
<accession>A0AAD3DFK6</accession>
<protein>
    <submittedName>
        <fullName evidence="2">Uncharacterized protein</fullName>
    </submittedName>
</protein>
<keyword evidence="1" id="KW-0472">Membrane</keyword>
<evidence type="ECO:0000256" key="1">
    <source>
        <dbReference type="SAM" id="Phobius"/>
    </source>
</evidence>
<sequence>MASRSNSLPLVVARFLLACPFLVASVMTFTLLHKKETSGNVVDQLSPITQALGEMGKDLPKEKLAVLLAVMQGIGGYLMVFNHKFGGLLLMTYLLPVTVLSHQFWKVDPSNFQEQLDVLGQFLKNIGLMGGILAFMASTDEVPLKVKRKDHME</sequence>
<keyword evidence="1" id="KW-0812">Transmembrane</keyword>
<dbReference type="PANTHER" id="PTHR31474">
    <property type="entry name" value="HR-LIKE LESION-INDUCER"/>
    <property type="match status" value="1"/>
</dbReference>
<feature type="transmembrane region" description="Helical" evidence="1">
    <location>
        <begin position="64"/>
        <end position="81"/>
    </location>
</feature>
<organism evidence="2 3">
    <name type="scientific">Astrephomene gubernaculifera</name>
    <dbReference type="NCBI Taxonomy" id="47775"/>
    <lineage>
        <taxon>Eukaryota</taxon>
        <taxon>Viridiplantae</taxon>
        <taxon>Chlorophyta</taxon>
        <taxon>core chlorophytes</taxon>
        <taxon>Chlorophyceae</taxon>
        <taxon>CS clade</taxon>
        <taxon>Chlamydomonadales</taxon>
        <taxon>Astrephomenaceae</taxon>
        <taxon>Astrephomene</taxon>
    </lineage>
</organism>
<keyword evidence="1" id="KW-1133">Transmembrane helix</keyword>
<reference evidence="2 3" key="1">
    <citation type="journal article" date="2021" name="Sci. Rep.">
        <title>Genome sequencing of the multicellular alga Astrephomene provides insights into convergent evolution of germ-soma differentiation.</title>
        <authorList>
            <person name="Yamashita S."/>
            <person name="Yamamoto K."/>
            <person name="Matsuzaki R."/>
            <person name="Suzuki S."/>
            <person name="Yamaguchi H."/>
            <person name="Hirooka S."/>
            <person name="Minakuchi Y."/>
            <person name="Miyagishima S."/>
            <person name="Kawachi M."/>
            <person name="Toyoda A."/>
            <person name="Nozaki H."/>
        </authorList>
    </citation>
    <scope>NUCLEOTIDE SEQUENCE [LARGE SCALE GENOMIC DNA]</scope>
    <source>
        <strain evidence="2 3">NIES-4017</strain>
    </source>
</reference>
<dbReference type="AlphaFoldDB" id="A0AAD3DFK6"/>
<name>A0AAD3DFK6_9CHLO</name>
<keyword evidence="3" id="KW-1185">Reference proteome</keyword>
<feature type="transmembrane region" description="Helical" evidence="1">
    <location>
        <begin position="12"/>
        <end position="32"/>
    </location>
</feature>
<dbReference type="PANTHER" id="PTHR31474:SF1">
    <property type="entry name" value="EXPRESSED PROTEIN"/>
    <property type="match status" value="1"/>
</dbReference>
<dbReference type="Proteomes" id="UP001054857">
    <property type="component" value="Unassembled WGS sequence"/>
</dbReference>
<dbReference type="InterPro" id="IPR008637">
    <property type="entry name" value="HR_lesion"/>
</dbReference>
<proteinExistence type="predicted"/>
<dbReference type="EMBL" id="BMAR01000001">
    <property type="protein sequence ID" value="GFR40919.1"/>
    <property type="molecule type" value="Genomic_DNA"/>
</dbReference>
<dbReference type="Pfam" id="PF05514">
    <property type="entry name" value="HR_lesion"/>
    <property type="match status" value="1"/>
</dbReference>
<comment type="caution">
    <text evidence="2">The sequence shown here is derived from an EMBL/GenBank/DDBJ whole genome shotgun (WGS) entry which is preliminary data.</text>
</comment>
<evidence type="ECO:0000313" key="3">
    <source>
        <dbReference type="Proteomes" id="UP001054857"/>
    </source>
</evidence>
<gene>
    <name evidence="2" type="ORF">Agub_g1575</name>
</gene>